<keyword evidence="6 10" id="KW-1133">Transmembrane helix</keyword>
<sequence length="495" mass="56901">MWLLSFIFFVLSANAAYQVLTQDSQMEYLQFIVTNDMVSNDFIIQLSTKSQQIPLLLLVKEGAKPSFYFNNSADSYHTDTDYEDFQAWIQNSDNSYVTIKEDDLTLGSTFYIGIYSEILGISYSISKYSKVDSNACIPECIAANYSTCTEGACQCSGNSSGYDCGVTYTVINFDDNRTYFLAPNQWNLYIFDCRSTYGFTIDIEKYAGDPKFYFTPFYSDLYLPSMFFNWFYLTFGEARTRISKNKADNQWAWWTYSVFCHGESSCEFSIEIDDYSQTLSSKLIWWIAVIAIVSFLLCIVAPFAIKSIVRSRWAGTAQTNFERQTNPLTPEEMELLFPSVEWEKLGKNKDTCAICLEDFEDNAKVRKLSCDHVFHTGCIDEWAKSKAKCPLCKKILNCGENIIDPVLVVPGTNSQSENLIIEENQENEESKEEEKEKEDKEEEKENEESLQYGEGEKNYEEECLYENEEANENIKEIEFGGHEITIQGKKKDVKA</sequence>
<dbReference type="GO" id="GO:0016020">
    <property type="term" value="C:membrane"/>
    <property type="evidence" value="ECO:0007669"/>
    <property type="project" value="UniProtKB-SubCell"/>
</dbReference>
<keyword evidence="5" id="KW-0862">Zinc</keyword>
<evidence type="ECO:0000256" key="8">
    <source>
        <dbReference type="PROSITE-ProRule" id="PRU00175"/>
    </source>
</evidence>
<evidence type="ECO:0000313" key="14">
    <source>
        <dbReference type="Proteomes" id="UP001162131"/>
    </source>
</evidence>
<comment type="caution">
    <text evidence="13">The sequence shown here is derived from an EMBL/GenBank/DDBJ whole genome shotgun (WGS) entry which is preliminary data.</text>
</comment>
<keyword evidence="14" id="KW-1185">Reference proteome</keyword>
<dbReference type="Gene3D" id="3.30.40.10">
    <property type="entry name" value="Zinc/RING finger domain, C3HC4 (zinc finger)"/>
    <property type="match status" value="1"/>
</dbReference>
<protein>
    <recommendedName>
        <fullName evidence="12">RING-type domain-containing protein</fullName>
    </recommendedName>
</protein>
<dbReference type="PANTHER" id="PTHR46539:SF1">
    <property type="entry name" value="E3 UBIQUITIN-PROTEIN LIGASE ATL42"/>
    <property type="match status" value="1"/>
</dbReference>
<gene>
    <name evidence="13" type="ORF">BSTOLATCC_MIC55796</name>
</gene>
<keyword evidence="11" id="KW-0732">Signal</keyword>
<evidence type="ECO:0000256" key="3">
    <source>
        <dbReference type="ARBA" id="ARBA00022723"/>
    </source>
</evidence>
<evidence type="ECO:0000256" key="10">
    <source>
        <dbReference type="SAM" id="Phobius"/>
    </source>
</evidence>
<evidence type="ECO:0000256" key="7">
    <source>
        <dbReference type="ARBA" id="ARBA00023136"/>
    </source>
</evidence>
<dbReference type="SMART" id="SM00184">
    <property type="entry name" value="RING"/>
    <property type="match status" value="1"/>
</dbReference>
<evidence type="ECO:0000256" key="6">
    <source>
        <dbReference type="ARBA" id="ARBA00022989"/>
    </source>
</evidence>
<dbReference type="GO" id="GO:0008270">
    <property type="term" value="F:zinc ion binding"/>
    <property type="evidence" value="ECO:0007669"/>
    <property type="project" value="UniProtKB-KW"/>
</dbReference>
<accession>A0AAU9K5B2</accession>
<dbReference type="AlphaFoldDB" id="A0AAU9K5B2"/>
<feature type="transmembrane region" description="Helical" evidence="10">
    <location>
        <begin position="283"/>
        <end position="305"/>
    </location>
</feature>
<evidence type="ECO:0000256" key="9">
    <source>
        <dbReference type="SAM" id="MobiDB-lite"/>
    </source>
</evidence>
<dbReference type="CDD" id="cd16454">
    <property type="entry name" value="RING-H2_PA-TM-RING"/>
    <property type="match status" value="1"/>
</dbReference>
<dbReference type="PROSITE" id="PS50089">
    <property type="entry name" value="ZF_RING_2"/>
    <property type="match status" value="1"/>
</dbReference>
<evidence type="ECO:0000256" key="11">
    <source>
        <dbReference type="SAM" id="SignalP"/>
    </source>
</evidence>
<dbReference type="Proteomes" id="UP001162131">
    <property type="component" value="Unassembled WGS sequence"/>
</dbReference>
<comment type="subcellular location">
    <subcellularLocation>
        <location evidence="1">Membrane</location>
    </subcellularLocation>
</comment>
<dbReference type="EMBL" id="CAJZBQ010000054">
    <property type="protein sequence ID" value="CAG9332346.1"/>
    <property type="molecule type" value="Genomic_DNA"/>
</dbReference>
<feature type="signal peptide" evidence="11">
    <location>
        <begin position="1"/>
        <end position="15"/>
    </location>
</feature>
<dbReference type="PANTHER" id="PTHR46539">
    <property type="entry name" value="E3 UBIQUITIN-PROTEIN LIGASE ATL42"/>
    <property type="match status" value="1"/>
</dbReference>
<evidence type="ECO:0000256" key="4">
    <source>
        <dbReference type="ARBA" id="ARBA00022771"/>
    </source>
</evidence>
<organism evidence="13 14">
    <name type="scientific">Blepharisma stoltei</name>
    <dbReference type="NCBI Taxonomy" id="1481888"/>
    <lineage>
        <taxon>Eukaryota</taxon>
        <taxon>Sar</taxon>
        <taxon>Alveolata</taxon>
        <taxon>Ciliophora</taxon>
        <taxon>Postciliodesmatophora</taxon>
        <taxon>Heterotrichea</taxon>
        <taxon>Heterotrichida</taxon>
        <taxon>Blepharismidae</taxon>
        <taxon>Blepharisma</taxon>
    </lineage>
</organism>
<evidence type="ECO:0000256" key="5">
    <source>
        <dbReference type="ARBA" id="ARBA00022833"/>
    </source>
</evidence>
<feature type="domain" description="RING-type" evidence="12">
    <location>
        <begin position="352"/>
        <end position="393"/>
    </location>
</feature>
<evidence type="ECO:0000256" key="1">
    <source>
        <dbReference type="ARBA" id="ARBA00004370"/>
    </source>
</evidence>
<feature type="region of interest" description="Disordered" evidence="9">
    <location>
        <begin position="417"/>
        <end position="465"/>
    </location>
</feature>
<feature type="chain" id="PRO_5043325404" description="RING-type domain-containing protein" evidence="11">
    <location>
        <begin position="16"/>
        <end position="495"/>
    </location>
</feature>
<evidence type="ECO:0000256" key="2">
    <source>
        <dbReference type="ARBA" id="ARBA00022692"/>
    </source>
</evidence>
<evidence type="ECO:0000259" key="12">
    <source>
        <dbReference type="PROSITE" id="PS50089"/>
    </source>
</evidence>
<dbReference type="Pfam" id="PF13639">
    <property type="entry name" value="zf-RING_2"/>
    <property type="match status" value="1"/>
</dbReference>
<keyword evidence="3" id="KW-0479">Metal-binding</keyword>
<keyword evidence="4 8" id="KW-0863">Zinc-finger</keyword>
<dbReference type="InterPro" id="IPR013083">
    <property type="entry name" value="Znf_RING/FYVE/PHD"/>
</dbReference>
<proteinExistence type="predicted"/>
<feature type="compositionally biased region" description="Acidic residues" evidence="9">
    <location>
        <begin position="439"/>
        <end position="448"/>
    </location>
</feature>
<dbReference type="SUPFAM" id="SSF57850">
    <property type="entry name" value="RING/U-box"/>
    <property type="match status" value="1"/>
</dbReference>
<reference evidence="13" key="1">
    <citation type="submission" date="2021-09" db="EMBL/GenBank/DDBJ databases">
        <authorList>
            <consortium name="AG Swart"/>
            <person name="Singh M."/>
            <person name="Singh A."/>
            <person name="Seah K."/>
            <person name="Emmerich C."/>
        </authorList>
    </citation>
    <scope>NUCLEOTIDE SEQUENCE</scope>
    <source>
        <strain evidence="13">ATCC30299</strain>
    </source>
</reference>
<keyword evidence="7 10" id="KW-0472">Membrane</keyword>
<dbReference type="InterPro" id="IPR001841">
    <property type="entry name" value="Znf_RING"/>
</dbReference>
<name>A0AAU9K5B2_9CILI</name>
<evidence type="ECO:0000313" key="13">
    <source>
        <dbReference type="EMBL" id="CAG9332346.1"/>
    </source>
</evidence>
<keyword evidence="2 10" id="KW-0812">Transmembrane</keyword>